<comment type="caution">
    <text evidence="2">The sequence shown here is derived from an EMBL/GenBank/DDBJ whole genome shotgun (WGS) entry which is preliminary data.</text>
</comment>
<accession>A0A4Q7D2K2</accession>
<organism evidence="2 3">
    <name type="scientific">Pseudomonas orientalis</name>
    <dbReference type="NCBI Taxonomy" id="76758"/>
    <lineage>
        <taxon>Bacteria</taxon>
        <taxon>Pseudomonadati</taxon>
        <taxon>Pseudomonadota</taxon>
        <taxon>Gammaproteobacteria</taxon>
        <taxon>Pseudomonadales</taxon>
        <taxon>Pseudomonadaceae</taxon>
        <taxon>Pseudomonas</taxon>
    </lineage>
</organism>
<dbReference type="AlphaFoldDB" id="A0A4Q7D2K2"/>
<dbReference type="Proteomes" id="UP000293369">
    <property type="component" value="Unassembled WGS sequence"/>
</dbReference>
<evidence type="ECO:0000313" key="3">
    <source>
        <dbReference type="Proteomes" id="UP000293369"/>
    </source>
</evidence>
<gene>
    <name evidence="2" type="ORF">EUX57_03830</name>
</gene>
<proteinExistence type="predicted"/>
<dbReference type="InterPro" id="IPR031893">
    <property type="entry name" value="Phage_tail_APC"/>
</dbReference>
<name>A0A4Q7D2K2_9PSED</name>
<evidence type="ECO:0000259" key="1">
    <source>
        <dbReference type="Pfam" id="PF16778"/>
    </source>
</evidence>
<protein>
    <submittedName>
        <fullName evidence="2">Phage tail protein</fullName>
    </submittedName>
</protein>
<reference evidence="2 3" key="1">
    <citation type="submission" date="2019-02" db="EMBL/GenBank/DDBJ databases">
        <title>Pseudomonas spp from wheat grain.</title>
        <authorList>
            <person name="Cho G.-S."/>
            <person name="Franz C.M.A.P."/>
        </authorList>
    </citation>
    <scope>NUCLEOTIDE SEQUENCE [LARGE SCALE GENOMIC DNA]</scope>
    <source>
        <strain evidence="2 3">133NRW</strain>
    </source>
</reference>
<dbReference type="RefSeq" id="WP_130138070.1">
    <property type="nucleotide sequence ID" value="NZ_SGFE01000005.1"/>
</dbReference>
<feature type="domain" description="Phage tail assembly chaperone-like" evidence="1">
    <location>
        <begin position="73"/>
        <end position="140"/>
    </location>
</feature>
<sequence>MTYFVTFDAVGALATRLIKGVHNIPKGAVEVDDETWRRITQETDGVWTLGADGTVSKLPFVIDPKQLKLRLIESERAWRNGEIARVAWLRDRHRDEVDLGHAPALTAEQFSELLAYMQMLRDWPENQDFPETVSRPLAPDWIASQTQ</sequence>
<dbReference type="EMBL" id="SGFE01000005">
    <property type="protein sequence ID" value="RZI33134.1"/>
    <property type="molecule type" value="Genomic_DNA"/>
</dbReference>
<evidence type="ECO:0000313" key="2">
    <source>
        <dbReference type="EMBL" id="RZI33134.1"/>
    </source>
</evidence>
<dbReference type="Pfam" id="PF16778">
    <property type="entry name" value="Phage_tail_APC"/>
    <property type="match status" value="1"/>
</dbReference>